<feature type="region of interest" description="Disordered" evidence="1">
    <location>
        <begin position="1"/>
        <end position="30"/>
    </location>
</feature>
<keyword evidence="3" id="KW-1185">Reference proteome</keyword>
<sequence>MSETPSRPSSIGSLVASRRRRLSAGSTDAPARVADDGALRLFARRTGETLIEGWAADPADPEQRFVVELLLDGVPVALARADLRLGAAIEGGAAVGDGCHGFAFALDPAVLPHAATAAVRLANGGEPVGAPIPLHEGEPFAASPGPTGAVRWPGGLDLEGWVHRPSADGPPPRIEARIDDAIVALASADRWREVRRGGHLRAEPAFRLRLPDEFADGRLHEVEVHADGQPLPGGPVAVLAFADTLGAHLDERAETEGERLRGERFDRWFPQGVPFADFARWEARFPLPSLPRLGTPPVAVALIGEDGAEASLAAPALDALGEWIGVVLPERDGGFEPADLRGFLEGEAADCEAVLVMPAGTLARPGGPERLVEALLSEPGAAIAFGDRLLMLDGGESAPLAATAFDHERALEQGCAGAPFAIRRQAALAALEAGAGDADRLFLHPLDRALSGTARHLHVPGFGFTVPPTVPGATDRLAAAVRAHLARRGLAATIEPRPPASLPAVRVRREPLPGACSILLDAGWHDEAAIAAAVEALEPTRRRRAATVLVSSPRLDSAALARLRLGGVEAEGAAPGRSPARRLSDAAARLAGEALCLLPVGVTPIDDRWLDELLGRLADPATGLAAPLLVGRAGDIVDAGLALALGAAPRPRYRGRGAEDPGHGDGLLVAHQVSAVSGRVFATRRADFLALGGFDSVLFPRHLFSADYALKLQALGRRVVVAPDARLVCDTPADEAAGGLAAPALQREIDTLSVRWADVAAADPFMSPLLRRGGDGFDGLAWPPGDLAPRSGLVPPPRAVAPGW</sequence>
<evidence type="ECO:0000256" key="1">
    <source>
        <dbReference type="SAM" id="MobiDB-lite"/>
    </source>
</evidence>
<gene>
    <name evidence="2" type="ORF">GGR05_002384</name>
</gene>
<dbReference type="InterPro" id="IPR029044">
    <property type="entry name" value="Nucleotide-diphossugar_trans"/>
</dbReference>
<dbReference type="EMBL" id="JACIDO010000004">
    <property type="protein sequence ID" value="MBB3936234.1"/>
    <property type="molecule type" value="Genomic_DNA"/>
</dbReference>
<accession>A0A7W6BUE7</accession>
<dbReference type="SUPFAM" id="SSF53448">
    <property type="entry name" value="Nucleotide-diphospho-sugar transferases"/>
    <property type="match status" value="1"/>
</dbReference>
<dbReference type="OrthoDB" id="9783791at2"/>
<proteinExistence type="predicted"/>
<evidence type="ECO:0000313" key="2">
    <source>
        <dbReference type="EMBL" id="MBB3936234.1"/>
    </source>
</evidence>
<protein>
    <recommendedName>
        <fullName evidence="4">Glycosyltransferase, GT2 family</fullName>
    </recommendedName>
</protein>
<dbReference type="RefSeq" id="WP_090963122.1">
    <property type="nucleotide sequence ID" value="NZ_FOOA01000008.1"/>
</dbReference>
<dbReference type="Proteomes" id="UP000531216">
    <property type="component" value="Unassembled WGS sequence"/>
</dbReference>
<organism evidence="2 3">
    <name type="scientific">Aureimonas phyllosphaerae</name>
    <dbReference type="NCBI Taxonomy" id="1166078"/>
    <lineage>
        <taxon>Bacteria</taxon>
        <taxon>Pseudomonadati</taxon>
        <taxon>Pseudomonadota</taxon>
        <taxon>Alphaproteobacteria</taxon>
        <taxon>Hyphomicrobiales</taxon>
        <taxon>Aurantimonadaceae</taxon>
        <taxon>Aureimonas</taxon>
    </lineage>
</organism>
<dbReference type="AlphaFoldDB" id="A0A7W6BUE7"/>
<feature type="compositionally biased region" description="Polar residues" evidence="1">
    <location>
        <begin position="1"/>
        <end position="11"/>
    </location>
</feature>
<evidence type="ECO:0008006" key="4">
    <source>
        <dbReference type="Google" id="ProtNLM"/>
    </source>
</evidence>
<reference evidence="2 3" key="1">
    <citation type="submission" date="2020-08" db="EMBL/GenBank/DDBJ databases">
        <title>Genomic Encyclopedia of Type Strains, Phase IV (KMG-IV): sequencing the most valuable type-strain genomes for metagenomic binning, comparative biology and taxonomic classification.</title>
        <authorList>
            <person name="Goeker M."/>
        </authorList>
    </citation>
    <scope>NUCLEOTIDE SEQUENCE [LARGE SCALE GENOMIC DNA]</scope>
    <source>
        <strain evidence="2 3">DSM 25024</strain>
    </source>
</reference>
<dbReference type="Gene3D" id="3.90.550.10">
    <property type="entry name" value="Spore Coat Polysaccharide Biosynthesis Protein SpsA, Chain A"/>
    <property type="match status" value="1"/>
</dbReference>
<comment type="caution">
    <text evidence="2">The sequence shown here is derived from an EMBL/GenBank/DDBJ whole genome shotgun (WGS) entry which is preliminary data.</text>
</comment>
<name>A0A7W6BUE7_9HYPH</name>
<evidence type="ECO:0000313" key="3">
    <source>
        <dbReference type="Proteomes" id="UP000531216"/>
    </source>
</evidence>